<dbReference type="EMBL" id="LR728209">
    <property type="protein sequence ID" value="VWP00150.1"/>
    <property type="molecule type" value="Genomic_DNA"/>
</dbReference>
<dbReference type="AlphaFoldDB" id="A0A5K1K349"/>
<feature type="compositionally biased region" description="Basic and acidic residues" evidence="1">
    <location>
        <begin position="222"/>
        <end position="232"/>
    </location>
</feature>
<name>A0A5K1K349_9APHY</name>
<proteinExistence type="predicted"/>
<protein>
    <submittedName>
        <fullName evidence="2">Importin N-terminal domain-containing protein</fullName>
    </submittedName>
</protein>
<organism evidence="2">
    <name type="scientific">Ganoderma boninense</name>
    <dbReference type="NCBI Taxonomy" id="34458"/>
    <lineage>
        <taxon>Eukaryota</taxon>
        <taxon>Fungi</taxon>
        <taxon>Dikarya</taxon>
        <taxon>Basidiomycota</taxon>
        <taxon>Agaricomycotina</taxon>
        <taxon>Agaricomycetes</taxon>
        <taxon>Polyporales</taxon>
        <taxon>Polyporaceae</taxon>
        <taxon>Ganoderma</taxon>
    </lineage>
</organism>
<feature type="compositionally biased region" description="Polar residues" evidence="1">
    <location>
        <begin position="179"/>
        <end position="188"/>
    </location>
</feature>
<evidence type="ECO:0000256" key="1">
    <source>
        <dbReference type="SAM" id="MobiDB-lite"/>
    </source>
</evidence>
<feature type="region of interest" description="Disordered" evidence="1">
    <location>
        <begin position="107"/>
        <end position="232"/>
    </location>
</feature>
<reference evidence="2" key="1">
    <citation type="submission" date="2019-10" db="EMBL/GenBank/DDBJ databases">
        <authorList>
            <person name="Nor Muhammad N."/>
        </authorList>
    </citation>
    <scope>NUCLEOTIDE SEQUENCE</scope>
</reference>
<feature type="region of interest" description="Disordered" evidence="1">
    <location>
        <begin position="1"/>
        <end position="58"/>
    </location>
</feature>
<feature type="compositionally biased region" description="Low complexity" evidence="1">
    <location>
        <begin position="140"/>
        <end position="152"/>
    </location>
</feature>
<gene>
    <name evidence="2" type="primary">G4N1A3</name>
</gene>
<feature type="region of interest" description="Disordered" evidence="1">
    <location>
        <begin position="70"/>
        <end position="89"/>
    </location>
</feature>
<sequence length="232" mass="24550">MPSEDKTYTGSLPIPISEGRRRSGSVSESDSGSSDSASNSPPSPFPSPASSTLPRIAPFSPSTSPILSYFLSNQSTSPKSPPSTFPFRRGTVGATFYEDEDVFETDKPIHSHGRRASAAAWSGHDRYPPVVSAPGDQQERAAGLLRRLSLSANMTKPPVPTIPKQPTSKGPPQAPRSKTPPNLKSNSAAGAPPAVMRKARRANTLAPGTPRPPRAPSPMGERILKGHFDGFS</sequence>
<accession>A0A5K1K349</accession>
<evidence type="ECO:0000313" key="2">
    <source>
        <dbReference type="EMBL" id="VWP00150.1"/>
    </source>
</evidence>
<feature type="compositionally biased region" description="Low complexity" evidence="1">
    <location>
        <begin position="24"/>
        <end position="40"/>
    </location>
</feature>